<sequence>MAGCTVVLLYQHFKAMVMQIYISEEAIIADIQDKFHGLYPCLKLEFFHTPYVDRVCNAKRNRVPPEMPIEKIRILHSFGWLDISHYRTALAVEHDLSYLFGLSAKVLHRSGSIWLQTTRAGHLSLEELNAGDGLKEPAALQLPEEPEKE</sequence>
<accession>A0A365XYF0</accession>
<evidence type="ECO:0000313" key="2">
    <source>
        <dbReference type="Proteomes" id="UP000253410"/>
    </source>
</evidence>
<comment type="caution">
    <text evidence="1">The sequence shown here is derived from an EMBL/GenBank/DDBJ whole genome shotgun (WGS) entry which is preliminary data.</text>
</comment>
<proteinExistence type="predicted"/>
<keyword evidence="2" id="KW-1185">Reference proteome</keyword>
<dbReference type="AlphaFoldDB" id="A0A365XYF0"/>
<reference evidence="1 2" key="1">
    <citation type="submission" date="2018-05" db="EMBL/GenBank/DDBJ databases">
        <title>Chitinophaga sp. K3CV102501T nov., isolated from isolated from a monsoon evergreen broad-leaved forest soil.</title>
        <authorList>
            <person name="Lv Y."/>
        </authorList>
    </citation>
    <scope>NUCLEOTIDE SEQUENCE [LARGE SCALE GENOMIC DNA]</scope>
    <source>
        <strain evidence="1 2">GDMCC 1.1325</strain>
    </source>
</reference>
<protein>
    <submittedName>
        <fullName evidence="1">Uncharacterized protein</fullName>
    </submittedName>
</protein>
<organism evidence="1 2">
    <name type="scientific">Chitinophaga flava</name>
    <dbReference type="NCBI Taxonomy" id="2259036"/>
    <lineage>
        <taxon>Bacteria</taxon>
        <taxon>Pseudomonadati</taxon>
        <taxon>Bacteroidota</taxon>
        <taxon>Chitinophagia</taxon>
        <taxon>Chitinophagales</taxon>
        <taxon>Chitinophagaceae</taxon>
        <taxon>Chitinophaga</taxon>
    </lineage>
</organism>
<gene>
    <name evidence="1" type="ORF">DF182_01945</name>
</gene>
<dbReference type="EMBL" id="QFFJ01000001">
    <property type="protein sequence ID" value="RBL91406.1"/>
    <property type="molecule type" value="Genomic_DNA"/>
</dbReference>
<name>A0A365XYF0_9BACT</name>
<dbReference type="Proteomes" id="UP000253410">
    <property type="component" value="Unassembled WGS sequence"/>
</dbReference>
<evidence type="ECO:0000313" key="1">
    <source>
        <dbReference type="EMBL" id="RBL91406.1"/>
    </source>
</evidence>